<sequence>MRTLSPEFIGAVYDPETDEAVVVLLTITHASLDAPIRVSNHNTVRISDDPVRYATLSRGQTYEFLPFSLSLPEEGDDVEPAMQITIENVSRELTPLISSITTPPGVLVELVTASHPDVVEVPFPDFEMTSAEIDAGSAVLSLSLDALTQEPFPGYDFTPSNAGGLWSTV</sequence>
<evidence type="ECO:0008006" key="3">
    <source>
        <dbReference type="Google" id="ProtNLM"/>
    </source>
</evidence>
<evidence type="ECO:0000313" key="2">
    <source>
        <dbReference type="Proteomes" id="UP000644699"/>
    </source>
</evidence>
<proteinExistence type="predicted"/>
<dbReference type="InterPro" id="IPR014974">
    <property type="entry name" value="DUF1833"/>
</dbReference>
<dbReference type="RefSeq" id="WP_188911921.1">
    <property type="nucleotide sequence ID" value="NZ_BMIQ01000008.1"/>
</dbReference>
<dbReference type="Pfam" id="PF08875">
    <property type="entry name" value="DUF1833"/>
    <property type="match status" value="1"/>
</dbReference>
<dbReference type="EMBL" id="BMIQ01000008">
    <property type="protein sequence ID" value="GGE18096.1"/>
    <property type="molecule type" value="Genomic_DNA"/>
</dbReference>
<keyword evidence="2" id="KW-1185">Reference proteome</keyword>
<dbReference type="AlphaFoldDB" id="A0A916ZYR3"/>
<organism evidence="1 2">
    <name type="scientific">Aureimonas endophytica</name>
    <dbReference type="NCBI Taxonomy" id="2027858"/>
    <lineage>
        <taxon>Bacteria</taxon>
        <taxon>Pseudomonadati</taxon>
        <taxon>Pseudomonadota</taxon>
        <taxon>Alphaproteobacteria</taxon>
        <taxon>Hyphomicrobiales</taxon>
        <taxon>Aurantimonadaceae</taxon>
        <taxon>Aureimonas</taxon>
    </lineage>
</organism>
<evidence type="ECO:0000313" key="1">
    <source>
        <dbReference type="EMBL" id="GGE18096.1"/>
    </source>
</evidence>
<reference evidence="1" key="2">
    <citation type="submission" date="2020-09" db="EMBL/GenBank/DDBJ databases">
        <authorList>
            <person name="Sun Q."/>
            <person name="Zhou Y."/>
        </authorList>
    </citation>
    <scope>NUCLEOTIDE SEQUENCE</scope>
    <source>
        <strain evidence="1">CGMCC 1.15367</strain>
    </source>
</reference>
<comment type="caution">
    <text evidence="1">The sequence shown here is derived from an EMBL/GenBank/DDBJ whole genome shotgun (WGS) entry which is preliminary data.</text>
</comment>
<protein>
    <recommendedName>
        <fullName evidence="3">DUF1833 domain-containing protein</fullName>
    </recommendedName>
</protein>
<dbReference type="Proteomes" id="UP000644699">
    <property type="component" value="Unassembled WGS sequence"/>
</dbReference>
<gene>
    <name evidence="1" type="ORF">GCM10011390_41600</name>
</gene>
<reference evidence="1" key="1">
    <citation type="journal article" date="2014" name="Int. J. Syst. Evol. Microbiol.">
        <title>Complete genome sequence of Corynebacterium casei LMG S-19264T (=DSM 44701T), isolated from a smear-ripened cheese.</title>
        <authorList>
            <consortium name="US DOE Joint Genome Institute (JGI-PGF)"/>
            <person name="Walter F."/>
            <person name="Albersmeier A."/>
            <person name="Kalinowski J."/>
            <person name="Ruckert C."/>
        </authorList>
    </citation>
    <scope>NUCLEOTIDE SEQUENCE</scope>
    <source>
        <strain evidence="1">CGMCC 1.15367</strain>
    </source>
</reference>
<name>A0A916ZYR3_9HYPH</name>
<accession>A0A916ZYR3</accession>